<dbReference type="PANTHER" id="PTHR31531:SF2">
    <property type="entry name" value="E3 UBIQUITIN-PROTEIN LIGASE E3D"/>
    <property type="match status" value="1"/>
</dbReference>
<comment type="function">
    <text evidence="7">E3 ubiquitin-protein ligase which accepts ubiquitin from specific E2 ubiquitin-conjugating enzymes, and transfers it to substrates, generally promoting their degradation by the proteasome. Independently of its E3 ubiquitin-protein ligase activity, acts as an inhibitor of CPSF3 endonuclease activity by blocking CPSF3 active site.</text>
</comment>
<dbReference type="AlphaFoldDB" id="A0A8P0PFK9"/>
<sequence length="399" mass="42375">RRYCRLLGYETRLCFGVEKSWEVSARLHLLHPSCRALPASFPPTLVKGVYSAQIFKVGSWESSASGPAHRKKSGRAVGLSLPTFVSPRTQASIRKGSRPQVESRRLRVLRPAGGAVGWRAVSAQGSGREARAAAAAAAARVTAPAVVAARPPHLRLGARHGGGCGGDARVPGGAETAAERAAHPRVRPALGAWAPRHRALAGVSAGPGASASLGGTSCDFLPSCLEPVICSKCSCSSRTLLDWQSRHHLGGEPKEGGVSMDISITPSSLQVKTPEGCTELQLPAEVRLVPSSCGGLRYVPGDGLHLRLQVRAESNAKLVSMFNQSSQAQECCTFYCQSCGEVIIRDRLSSAWESDISIHSLTLPSATCLELLLILSRNNATLPPSLRYMNSFQVAFLKM</sequence>
<evidence type="ECO:0000256" key="4">
    <source>
        <dbReference type="ARBA" id="ARBA00029737"/>
    </source>
</evidence>
<gene>
    <name evidence="9" type="primary">UBE3D</name>
</gene>
<protein>
    <recommendedName>
        <fullName evidence="3">E3 ubiquitin-protein ligase E3D</fullName>
        <ecNumber evidence="2">2.3.2.26</ecNumber>
    </recommendedName>
    <alternativeName>
        <fullName evidence="6">HECT-type E3 ubiquitin transferase E3D</fullName>
    </alternativeName>
    <alternativeName>
        <fullName evidence="5">UbcH10-binding protein with a HECT-like domain</fullName>
    </alternativeName>
    <alternativeName>
        <fullName evidence="4">Ubiquitin-conjugating enzyme E2C-binding protein</fullName>
    </alternativeName>
</protein>
<dbReference type="EC" id="2.3.2.26" evidence="2"/>
<evidence type="ECO:0000256" key="5">
    <source>
        <dbReference type="ARBA" id="ARBA00032234"/>
    </source>
</evidence>
<dbReference type="InterPro" id="IPR019193">
    <property type="entry name" value="UBQ-conj_enz_E2-bd_prot"/>
</dbReference>
<evidence type="ECO:0000256" key="2">
    <source>
        <dbReference type="ARBA" id="ARBA00012485"/>
    </source>
</evidence>
<evidence type="ECO:0000313" key="9">
    <source>
        <dbReference type="Ensembl" id="ENSCAFP00000067202.1"/>
    </source>
</evidence>
<name>A0A8P0PFK9_CANLF</name>
<evidence type="ECO:0000256" key="3">
    <source>
        <dbReference type="ARBA" id="ARBA00013646"/>
    </source>
</evidence>
<comment type="catalytic activity">
    <reaction evidence="1">
        <text>S-ubiquitinyl-[E2 ubiquitin-conjugating enzyme]-L-cysteine + [acceptor protein]-L-lysine = [E2 ubiquitin-conjugating enzyme]-L-cysteine + N(6)-ubiquitinyl-[acceptor protein]-L-lysine.</text>
        <dbReference type="EC" id="2.3.2.26"/>
    </reaction>
</comment>
<dbReference type="Proteomes" id="UP000002254">
    <property type="component" value="Chromosome 12"/>
</dbReference>
<dbReference type="OrthoDB" id="66510at2759"/>
<dbReference type="GO" id="GO:0061630">
    <property type="term" value="F:ubiquitin protein ligase activity"/>
    <property type="evidence" value="ECO:0007669"/>
    <property type="project" value="UniProtKB-EC"/>
</dbReference>
<evidence type="ECO:0000256" key="1">
    <source>
        <dbReference type="ARBA" id="ARBA00000885"/>
    </source>
</evidence>
<evidence type="ECO:0000256" key="7">
    <source>
        <dbReference type="ARBA" id="ARBA00053831"/>
    </source>
</evidence>
<comment type="subunit">
    <text evidence="8">Interacts with UBE2C/UbcH10 (E2 ubiquitin-conjugating enzyme). In vitro, interacts with cyclin-B.</text>
</comment>
<accession>A0A8P0PFK9</accession>
<dbReference type="PANTHER" id="PTHR31531">
    <property type="entry name" value="E3 UBIQUITIN-PROTEIN LIGASE E3D FAMILY MEMBER"/>
    <property type="match status" value="1"/>
</dbReference>
<evidence type="ECO:0000256" key="8">
    <source>
        <dbReference type="ARBA" id="ARBA00064185"/>
    </source>
</evidence>
<dbReference type="Pfam" id="PF09814">
    <property type="entry name" value="HECT_2"/>
    <property type="match status" value="1"/>
</dbReference>
<evidence type="ECO:0000256" key="6">
    <source>
        <dbReference type="ARBA" id="ARBA00032298"/>
    </source>
</evidence>
<evidence type="ECO:0000313" key="10">
    <source>
        <dbReference type="Proteomes" id="UP000002254"/>
    </source>
</evidence>
<proteinExistence type="predicted"/>
<reference evidence="9" key="2">
    <citation type="submission" date="2025-08" db="UniProtKB">
        <authorList>
            <consortium name="Ensembl"/>
        </authorList>
    </citation>
    <scope>IDENTIFICATION</scope>
</reference>
<dbReference type="Ensembl" id="ENSCAFT00000097692.1">
    <property type="protein sequence ID" value="ENSCAFP00000067202.1"/>
    <property type="gene ID" value="ENSCAFG00000002879.5"/>
</dbReference>
<reference evidence="9 10" key="1">
    <citation type="journal article" date="2005" name="Nature">
        <title>Genome sequence, comparative analysis and haplotype structure of the domestic dog.</title>
        <authorList>
            <consortium name="Broad Sequencing Platform"/>
            <person name="Lindblad-Toh K."/>
            <person name="Wade C.M."/>
            <person name="Mikkelsen T.S."/>
            <person name="Karlsson E.K."/>
            <person name="Jaffe D.B."/>
            <person name="Kamal M."/>
            <person name="Clamp M."/>
            <person name="Chang J.L."/>
            <person name="Kulbokas E.J. III"/>
            <person name="Zody M.C."/>
            <person name="Mauceli E."/>
            <person name="Xie X."/>
            <person name="Breen M."/>
            <person name="Wayne R.K."/>
            <person name="Ostrander E.A."/>
            <person name="Ponting C.P."/>
            <person name="Galibert F."/>
            <person name="Smith D.R."/>
            <person name="DeJong P.J."/>
            <person name="Kirkness E."/>
            <person name="Alvarez P."/>
            <person name="Biagi T."/>
            <person name="Brockman W."/>
            <person name="Butler J."/>
            <person name="Chin C.W."/>
            <person name="Cook A."/>
            <person name="Cuff J."/>
            <person name="Daly M.J."/>
            <person name="DeCaprio D."/>
            <person name="Gnerre S."/>
            <person name="Grabherr M."/>
            <person name="Kellis M."/>
            <person name="Kleber M."/>
            <person name="Bardeleben C."/>
            <person name="Goodstadt L."/>
            <person name="Heger A."/>
            <person name="Hitte C."/>
            <person name="Kim L."/>
            <person name="Koepfli K.P."/>
            <person name="Parker H.G."/>
            <person name="Pollinger J.P."/>
            <person name="Searle S.M."/>
            <person name="Sutter N.B."/>
            <person name="Thomas R."/>
            <person name="Webber C."/>
            <person name="Baldwin J."/>
            <person name="Abebe A."/>
            <person name="Abouelleil A."/>
            <person name="Aftuck L."/>
            <person name="Ait-Zahra M."/>
            <person name="Aldredge T."/>
            <person name="Allen N."/>
            <person name="An P."/>
            <person name="Anderson S."/>
            <person name="Antoine C."/>
            <person name="Arachchi H."/>
            <person name="Aslam A."/>
            <person name="Ayotte L."/>
            <person name="Bachantsang P."/>
            <person name="Barry A."/>
            <person name="Bayul T."/>
            <person name="Benamara M."/>
            <person name="Berlin A."/>
            <person name="Bessette D."/>
            <person name="Blitshteyn B."/>
            <person name="Bloom T."/>
            <person name="Blye J."/>
            <person name="Boguslavskiy L."/>
            <person name="Bonnet C."/>
            <person name="Boukhgalter B."/>
            <person name="Brown A."/>
            <person name="Cahill P."/>
            <person name="Calixte N."/>
            <person name="Camarata J."/>
            <person name="Cheshatsang Y."/>
            <person name="Chu J."/>
            <person name="Citroen M."/>
            <person name="Collymore A."/>
            <person name="Cooke P."/>
            <person name="Dawoe T."/>
            <person name="Daza R."/>
            <person name="Decktor K."/>
            <person name="DeGray S."/>
            <person name="Dhargay N."/>
            <person name="Dooley K."/>
            <person name="Dooley K."/>
            <person name="Dorje P."/>
            <person name="Dorjee K."/>
            <person name="Dorris L."/>
            <person name="Duffey N."/>
            <person name="Dupes A."/>
            <person name="Egbiremolen O."/>
            <person name="Elong R."/>
            <person name="Falk J."/>
            <person name="Farina A."/>
            <person name="Faro S."/>
            <person name="Ferguson D."/>
            <person name="Ferreira P."/>
            <person name="Fisher S."/>
            <person name="FitzGerald M."/>
            <person name="Foley K."/>
            <person name="Foley C."/>
            <person name="Franke A."/>
            <person name="Friedrich D."/>
            <person name="Gage D."/>
            <person name="Garber M."/>
            <person name="Gearin G."/>
            <person name="Giannoukos G."/>
            <person name="Goode T."/>
            <person name="Goyette A."/>
            <person name="Graham J."/>
            <person name="Grandbois E."/>
            <person name="Gyaltsen K."/>
            <person name="Hafez N."/>
            <person name="Hagopian D."/>
            <person name="Hagos B."/>
            <person name="Hall J."/>
            <person name="Healy C."/>
            <person name="Hegarty R."/>
            <person name="Honan T."/>
            <person name="Horn A."/>
            <person name="Houde N."/>
            <person name="Hughes L."/>
            <person name="Hunnicutt L."/>
            <person name="Husby M."/>
            <person name="Jester B."/>
            <person name="Jones C."/>
            <person name="Kamat A."/>
            <person name="Kanga B."/>
            <person name="Kells C."/>
            <person name="Khazanovich D."/>
            <person name="Kieu A.C."/>
            <person name="Kisner P."/>
            <person name="Kumar M."/>
            <person name="Lance K."/>
            <person name="Landers T."/>
            <person name="Lara M."/>
            <person name="Lee W."/>
            <person name="Leger J.P."/>
            <person name="Lennon N."/>
            <person name="Leuper L."/>
            <person name="LeVine S."/>
            <person name="Liu J."/>
            <person name="Liu X."/>
            <person name="Lokyitsang Y."/>
            <person name="Lokyitsang T."/>
            <person name="Lui A."/>
            <person name="Macdonald J."/>
            <person name="Major J."/>
            <person name="Marabella R."/>
            <person name="Maru K."/>
            <person name="Matthews C."/>
            <person name="McDonough S."/>
            <person name="Mehta T."/>
            <person name="Meldrim J."/>
            <person name="Melnikov A."/>
            <person name="Meneus L."/>
            <person name="Mihalev A."/>
            <person name="Mihova T."/>
            <person name="Miller K."/>
            <person name="Mittelman R."/>
            <person name="Mlenga V."/>
            <person name="Mulrain L."/>
            <person name="Munson G."/>
            <person name="Navidi A."/>
            <person name="Naylor J."/>
            <person name="Nguyen T."/>
            <person name="Nguyen N."/>
            <person name="Nguyen C."/>
            <person name="Nguyen T."/>
            <person name="Nicol R."/>
            <person name="Norbu N."/>
            <person name="Norbu C."/>
            <person name="Novod N."/>
            <person name="Nyima T."/>
            <person name="Olandt P."/>
            <person name="O'Neill B."/>
            <person name="O'Neill K."/>
            <person name="Osman S."/>
            <person name="Oyono L."/>
            <person name="Patti C."/>
            <person name="Perrin D."/>
            <person name="Phunkhang P."/>
            <person name="Pierre F."/>
            <person name="Priest M."/>
            <person name="Rachupka A."/>
            <person name="Raghuraman S."/>
            <person name="Rameau R."/>
            <person name="Ray V."/>
            <person name="Raymond C."/>
            <person name="Rege F."/>
            <person name="Rise C."/>
            <person name="Rogers J."/>
            <person name="Rogov P."/>
            <person name="Sahalie J."/>
            <person name="Settipalli S."/>
            <person name="Sharpe T."/>
            <person name="Shea T."/>
            <person name="Sheehan M."/>
            <person name="Sherpa N."/>
            <person name="Shi J."/>
            <person name="Shih D."/>
            <person name="Sloan J."/>
            <person name="Smith C."/>
            <person name="Sparrow T."/>
            <person name="Stalker J."/>
            <person name="Stange-Thomann N."/>
            <person name="Stavropoulos S."/>
            <person name="Stone C."/>
            <person name="Stone S."/>
            <person name="Sykes S."/>
            <person name="Tchuinga P."/>
            <person name="Tenzing P."/>
            <person name="Tesfaye S."/>
            <person name="Thoulutsang D."/>
            <person name="Thoulutsang Y."/>
            <person name="Topham K."/>
            <person name="Topping I."/>
            <person name="Tsamla T."/>
            <person name="Vassiliev H."/>
            <person name="Venkataraman V."/>
            <person name="Vo A."/>
            <person name="Wangchuk T."/>
            <person name="Wangdi T."/>
            <person name="Weiand M."/>
            <person name="Wilkinson J."/>
            <person name="Wilson A."/>
            <person name="Yadav S."/>
            <person name="Yang S."/>
            <person name="Yang X."/>
            <person name="Young G."/>
            <person name="Yu Q."/>
            <person name="Zainoun J."/>
            <person name="Zembek L."/>
            <person name="Zimmer A."/>
            <person name="Lander E.S."/>
        </authorList>
    </citation>
    <scope>NUCLEOTIDE SEQUENCE [LARGE SCALE GENOMIC DNA]</scope>
    <source>
        <strain evidence="9">Boxer</strain>
    </source>
</reference>
<organism evidence="9 10">
    <name type="scientific">Canis lupus familiaris</name>
    <name type="common">Dog</name>
    <name type="synonym">Canis familiaris</name>
    <dbReference type="NCBI Taxonomy" id="9615"/>
    <lineage>
        <taxon>Eukaryota</taxon>
        <taxon>Metazoa</taxon>
        <taxon>Chordata</taxon>
        <taxon>Craniata</taxon>
        <taxon>Vertebrata</taxon>
        <taxon>Euteleostomi</taxon>
        <taxon>Mammalia</taxon>
        <taxon>Eutheria</taxon>
        <taxon>Laurasiatheria</taxon>
        <taxon>Carnivora</taxon>
        <taxon>Caniformia</taxon>
        <taxon>Canidae</taxon>
        <taxon>Canis</taxon>
    </lineage>
</organism>